<dbReference type="Pfam" id="PF00034">
    <property type="entry name" value="Cytochrom_C"/>
    <property type="match status" value="1"/>
</dbReference>
<dbReference type="PROSITE" id="PS51257">
    <property type="entry name" value="PROKAR_LIPOPROTEIN"/>
    <property type="match status" value="1"/>
</dbReference>
<evidence type="ECO:0000256" key="5">
    <source>
        <dbReference type="SAM" id="SignalP"/>
    </source>
</evidence>
<gene>
    <name evidence="7" type="ORF">BD809_102447</name>
</gene>
<accession>A0A5S5CAQ9</accession>
<dbReference type="AlphaFoldDB" id="A0A5S5CAQ9"/>
<organism evidence="7 8">
    <name type="scientific">Aquimarina intermedia</name>
    <dbReference type="NCBI Taxonomy" id="350814"/>
    <lineage>
        <taxon>Bacteria</taxon>
        <taxon>Pseudomonadati</taxon>
        <taxon>Bacteroidota</taxon>
        <taxon>Flavobacteriia</taxon>
        <taxon>Flavobacteriales</taxon>
        <taxon>Flavobacteriaceae</taxon>
        <taxon>Aquimarina</taxon>
    </lineage>
</organism>
<dbReference type="EMBL" id="VNHU01000002">
    <property type="protein sequence ID" value="TYP76229.1"/>
    <property type="molecule type" value="Genomic_DNA"/>
</dbReference>
<evidence type="ECO:0000256" key="2">
    <source>
        <dbReference type="ARBA" id="ARBA00022723"/>
    </source>
</evidence>
<keyword evidence="1 4" id="KW-0349">Heme</keyword>
<name>A0A5S5CAQ9_9FLAO</name>
<dbReference type="RefSeq" id="WP_170251751.1">
    <property type="nucleotide sequence ID" value="NZ_VNHU01000002.1"/>
</dbReference>
<dbReference type="InterPro" id="IPR009056">
    <property type="entry name" value="Cyt_c-like_dom"/>
</dbReference>
<feature type="chain" id="PRO_5024390161" evidence="5">
    <location>
        <begin position="18"/>
        <end position="135"/>
    </location>
</feature>
<reference evidence="7 8" key="1">
    <citation type="submission" date="2019-07" db="EMBL/GenBank/DDBJ databases">
        <title>Genomic Encyclopedia of Archaeal and Bacterial Type Strains, Phase II (KMG-II): from individual species to whole genera.</title>
        <authorList>
            <person name="Goeker M."/>
        </authorList>
    </citation>
    <scope>NUCLEOTIDE SEQUENCE [LARGE SCALE GENOMIC DNA]</scope>
    <source>
        <strain evidence="7 8">DSM 17527</strain>
    </source>
</reference>
<protein>
    <submittedName>
        <fullName evidence="7">Cytochrome c</fullName>
    </submittedName>
</protein>
<evidence type="ECO:0000259" key="6">
    <source>
        <dbReference type="PROSITE" id="PS51007"/>
    </source>
</evidence>
<keyword evidence="8" id="KW-1185">Reference proteome</keyword>
<dbReference type="InterPro" id="IPR036909">
    <property type="entry name" value="Cyt_c-like_dom_sf"/>
</dbReference>
<sequence length="135" mass="15222">MSIKPLLLMLLSLSLFVACQPAKKERETITIGKKSTSRTAFDKGKEIFMGKGRCFTCHLTDKKSIGPSLDKIMQVYNEQNGNLIAFLKQDAEPIVEPENYAVMKTNFAIIKHFSEEELSNLETYMKQVSAKKSTP</sequence>
<dbReference type="Proteomes" id="UP000324376">
    <property type="component" value="Unassembled WGS sequence"/>
</dbReference>
<dbReference type="SUPFAM" id="SSF46626">
    <property type="entry name" value="Cytochrome c"/>
    <property type="match status" value="1"/>
</dbReference>
<proteinExistence type="predicted"/>
<keyword evidence="5" id="KW-0732">Signal</keyword>
<evidence type="ECO:0000256" key="3">
    <source>
        <dbReference type="ARBA" id="ARBA00023004"/>
    </source>
</evidence>
<feature type="signal peptide" evidence="5">
    <location>
        <begin position="1"/>
        <end position="17"/>
    </location>
</feature>
<evidence type="ECO:0000256" key="4">
    <source>
        <dbReference type="PROSITE-ProRule" id="PRU00433"/>
    </source>
</evidence>
<dbReference type="GO" id="GO:0009055">
    <property type="term" value="F:electron transfer activity"/>
    <property type="evidence" value="ECO:0007669"/>
    <property type="project" value="InterPro"/>
</dbReference>
<dbReference type="PROSITE" id="PS51007">
    <property type="entry name" value="CYTC"/>
    <property type="match status" value="1"/>
</dbReference>
<keyword evidence="2 4" id="KW-0479">Metal-binding</keyword>
<dbReference type="GO" id="GO:0046872">
    <property type="term" value="F:metal ion binding"/>
    <property type="evidence" value="ECO:0007669"/>
    <property type="project" value="UniProtKB-KW"/>
</dbReference>
<comment type="caution">
    <text evidence="7">The sequence shown here is derived from an EMBL/GenBank/DDBJ whole genome shotgun (WGS) entry which is preliminary data.</text>
</comment>
<feature type="domain" description="Cytochrome c" evidence="6">
    <location>
        <begin position="39"/>
        <end position="129"/>
    </location>
</feature>
<dbReference type="Gene3D" id="1.10.760.10">
    <property type="entry name" value="Cytochrome c-like domain"/>
    <property type="match status" value="1"/>
</dbReference>
<dbReference type="GO" id="GO:0020037">
    <property type="term" value="F:heme binding"/>
    <property type="evidence" value="ECO:0007669"/>
    <property type="project" value="InterPro"/>
</dbReference>
<evidence type="ECO:0000313" key="7">
    <source>
        <dbReference type="EMBL" id="TYP76229.1"/>
    </source>
</evidence>
<keyword evidence="3 4" id="KW-0408">Iron</keyword>
<evidence type="ECO:0000256" key="1">
    <source>
        <dbReference type="ARBA" id="ARBA00022617"/>
    </source>
</evidence>
<evidence type="ECO:0000313" key="8">
    <source>
        <dbReference type="Proteomes" id="UP000324376"/>
    </source>
</evidence>